<dbReference type="FunFam" id="3.10.105.10:FF:000006">
    <property type="entry name" value="Peptide ABC transporter substrate-binding protein"/>
    <property type="match status" value="1"/>
</dbReference>
<dbReference type="Proteomes" id="UP000035337">
    <property type="component" value="Chromosome"/>
</dbReference>
<dbReference type="GO" id="GO:0015833">
    <property type="term" value="P:peptide transport"/>
    <property type="evidence" value="ECO:0007669"/>
    <property type="project" value="TreeGrafter"/>
</dbReference>
<dbReference type="CDD" id="cd08514">
    <property type="entry name" value="PBP2_AppA_like"/>
    <property type="match status" value="1"/>
</dbReference>
<evidence type="ECO:0000313" key="5">
    <source>
        <dbReference type="EMBL" id="AKL97497.1"/>
    </source>
</evidence>
<dbReference type="PIRSF" id="PIRSF002741">
    <property type="entry name" value="MppA"/>
    <property type="match status" value="1"/>
</dbReference>
<evidence type="ECO:0000259" key="4">
    <source>
        <dbReference type="Pfam" id="PF00496"/>
    </source>
</evidence>
<dbReference type="PANTHER" id="PTHR30290:SF9">
    <property type="entry name" value="OLIGOPEPTIDE-BINDING PROTEIN APPA"/>
    <property type="match status" value="1"/>
</dbReference>
<dbReference type="Pfam" id="PF00496">
    <property type="entry name" value="SBP_bac_5"/>
    <property type="match status" value="1"/>
</dbReference>
<dbReference type="PATRIC" id="fig|1408281.3.peg.119"/>
<evidence type="ECO:0000256" key="3">
    <source>
        <dbReference type="ARBA" id="ARBA00022729"/>
    </source>
</evidence>
<dbReference type="SUPFAM" id="SSF53850">
    <property type="entry name" value="Periplasmic binding protein-like II"/>
    <property type="match status" value="1"/>
</dbReference>
<proteinExistence type="inferred from homology"/>
<sequence>MKKISVLILFFLLACSPKDFENSASENSSETPSYGDVYVMANLSDASYLNPVLAADTSSGVVLEKIFNGLIKYDKDLKITGDLAQSFEVSQDGLEITFHLRKNVKWHDGKRFSARDVFFTYKTLTDPNTKTPYSSNFTMIKEFKIIDDYTIKVVYHEPFAPNLESWGMYIIAEHVFKGQDINTAPANRKPIGTGPYKFKSWETDQKIVLEANPDYYEGKPYINGFVVRVVPDQSVQFLELRSQSLDSVSLTPDQWNAYDSFFKHYNKYRESVFAFTYLGFNMKRKPFDDKKFRQAVQYAINKKDIIQGVLLGTGKEATGPYPPQSWAYNNKIKPSEYNPQKAVEILKSLGFDDVNGDGYLDYKGKSFEFTITTNQGNRQRELSAQIIQENLKKIGLKVNIRVIEFSAFLNQYIAKRDFDAVIMGWSLTLDPDQYALWHSAQTAPREYNFMSYNNPEADKLFEEGRTTFSQDERKKKYFRIQEIMAEDIPCVFLYYPENLTALHKRFHGVKEAPIGIGYNFIKWWVPKNQIKYSFQE</sequence>
<dbReference type="PANTHER" id="PTHR30290">
    <property type="entry name" value="PERIPLASMIC BINDING COMPONENT OF ABC TRANSPORTER"/>
    <property type="match status" value="1"/>
</dbReference>
<keyword evidence="6" id="KW-1185">Reference proteome</keyword>
<feature type="domain" description="Solute-binding protein family 5" evidence="4">
    <location>
        <begin position="78"/>
        <end position="440"/>
    </location>
</feature>
<dbReference type="PROSITE" id="PS01040">
    <property type="entry name" value="SBP_BACTERIAL_5"/>
    <property type="match status" value="1"/>
</dbReference>
<keyword evidence="3" id="KW-0732">Signal</keyword>
<dbReference type="InterPro" id="IPR030678">
    <property type="entry name" value="Peptide/Ni-bd"/>
</dbReference>
<evidence type="ECO:0000256" key="1">
    <source>
        <dbReference type="ARBA" id="ARBA00005695"/>
    </source>
</evidence>
<name>A0A0G3WI09_9BACT</name>
<protein>
    <submittedName>
        <fullName evidence="5">Oligopeptide-binding protein</fullName>
    </submittedName>
</protein>
<keyword evidence="2" id="KW-0813">Transport</keyword>
<dbReference type="STRING" id="1408281.Epro_0118"/>
<dbReference type="RefSeq" id="WP_052569628.1">
    <property type="nucleotide sequence ID" value="NZ_CP009498.1"/>
</dbReference>
<comment type="similarity">
    <text evidence="1">Belongs to the bacterial solute-binding protein 5 family.</text>
</comment>
<dbReference type="Gene3D" id="3.90.76.10">
    <property type="entry name" value="Dipeptide-binding Protein, Domain 1"/>
    <property type="match status" value="1"/>
</dbReference>
<dbReference type="PROSITE" id="PS51257">
    <property type="entry name" value="PROKAR_LIPOPROTEIN"/>
    <property type="match status" value="1"/>
</dbReference>
<dbReference type="GO" id="GO:1904680">
    <property type="term" value="F:peptide transmembrane transporter activity"/>
    <property type="evidence" value="ECO:0007669"/>
    <property type="project" value="TreeGrafter"/>
</dbReference>
<dbReference type="KEGG" id="epo:Epro_0118"/>
<dbReference type="InterPro" id="IPR023765">
    <property type="entry name" value="SBP_5_CS"/>
</dbReference>
<dbReference type="OrthoDB" id="9772924at2"/>
<dbReference type="GO" id="GO:0043190">
    <property type="term" value="C:ATP-binding cassette (ABC) transporter complex"/>
    <property type="evidence" value="ECO:0007669"/>
    <property type="project" value="InterPro"/>
</dbReference>
<organism evidence="5 6">
    <name type="scientific">Endomicrobium proavitum</name>
    <dbReference type="NCBI Taxonomy" id="1408281"/>
    <lineage>
        <taxon>Bacteria</taxon>
        <taxon>Pseudomonadati</taxon>
        <taxon>Elusimicrobiota</taxon>
        <taxon>Endomicrobiia</taxon>
        <taxon>Endomicrobiales</taxon>
        <taxon>Endomicrobiaceae</taxon>
        <taxon>Endomicrobium</taxon>
    </lineage>
</organism>
<dbReference type="GO" id="GO:0030288">
    <property type="term" value="C:outer membrane-bounded periplasmic space"/>
    <property type="evidence" value="ECO:0007669"/>
    <property type="project" value="UniProtKB-ARBA"/>
</dbReference>
<dbReference type="Gene3D" id="3.40.190.10">
    <property type="entry name" value="Periplasmic binding protein-like II"/>
    <property type="match status" value="1"/>
</dbReference>
<accession>A0A0G3WI09</accession>
<evidence type="ECO:0000256" key="2">
    <source>
        <dbReference type="ARBA" id="ARBA00022448"/>
    </source>
</evidence>
<dbReference type="Gene3D" id="3.10.105.10">
    <property type="entry name" value="Dipeptide-binding Protein, Domain 3"/>
    <property type="match status" value="1"/>
</dbReference>
<dbReference type="InterPro" id="IPR000914">
    <property type="entry name" value="SBP_5_dom"/>
</dbReference>
<evidence type="ECO:0000313" key="6">
    <source>
        <dbReference type="Proteomes" id="UP000035337"/>
    </source>
</evidence>
<dbReference type="EMBL" id="CP009498">
    <property type="protein sequence ID" value="AKL97497.1"/>
    <property type="molecule type" value="Genomic_DNA"/>
</dbReference>
<dbReference type="InterPro" id="IPR039424">
    <property type="entry name" value="SBP_5"/>
</dbReference>
<reference evidence="5 6" key="1">
    <citation type="submission" date="2014-09" db="EMBL/GenBank/DDBJ databases">
        <title>Complete genome sequence of Endomicrobium proavitum.</title>
        <authorList>
            <person name="Zheng H."/>
        </authorList>
    </citation>
    <scope>NUCLEOTIDE SEQUENCE [LARGE SCALE GENOMIC DNA]</scope>
    <source>
        <strain evidence="5 6">Rsa215</strain>
    </source>
</reference>
<dbReference type="AlphaFoldDB" id="A0A0G3WI09"/>
<gene>
    <name evidence="5" type="primary">appA</name>
    <name evidence="5" type="ORF">Epro_0118</name>
</gene>
<dbReference type="FunFam" id="3.90.76.10:FF:000004">
    <property type="entry name" value="Peptide ABC transporter substrate-binding protein"/>
    <property type="match status" value="1"/>
</dbReference>